<dbReference type="EMBL" id="HBKQ01030459">
    <property type="protein sequence ID" value="CAE2249821.1"/>
    <property type="molecule type" value="Transcribed_RNA"/>
</dbReference>
<protein>
    <recommendedName>
        <fullName evidence="4">NAD(P)-binding domain-containing protein</fullName>
    </recommendedName>
</protein>
<gene>
    <name evidence="5" type="ORF">OAUR00152_LOCUS20728</name>
</gene>
<proteinExistence type="inferred from homology"/>
<feature type="region of interest" description="Disordered" evidence="3">
    <location>
        <begin position="1"/>
        <end position="20"/>
    </location>
</feature>
<comment type="similarity">
    <text evidence="1">Belongs to the NAD(P)-dependent epimerase/dehydratase family.</text>
</comment>
<reference evidence="5" key="1">
    <citation type="submission" date="2021-01" db="EMBL/GenBank/DDBJ databases">
        <authorList>
            <person name="Corre E."/>
            <person name="Pelletier E."/>
            <person name="Niang G."/>
            <person name="Scheremetjew M."/>
            <person name="Finn R."/>
            <person name="Kale V."/>
            <person name="Holt S."/>
            <person name="Cochrane G."/>
            <person name="Meng A."/>
            <person name="Brown T."/>
            <person name="Cohen L."/>
        </authorList>
    </citation>
    <scope>NUCLEOTIDE SEQUENCE</scope>
    <source>
        <strain evidence="5">Isolate 1302-5</strain>
    </source>
</reference>
<dbReference type="InterPro" id="IPR016040">
    <property type="entry name" value="NAD(P)-bd_dom"/>
</dbReference>
<keyword evidence="2" id="KW-0520">NAD</keyword>
<dbReference type="InterPro" id="IPR036291">
    <property type="entry name" value="NAD(P)-bd_dom_sf"/>
</dbReference>
<dbReference type="Gene3D" id="3.90.25.10">
    <property type="entry name" value="UDP-galactose 4-epimerase, domain 1"/>
    <property type="match status" value="1"/>
</dbReference>
<evidence type="ECO:0000259" key="4">
    <source>
        <dbReference type="Pfam" id="PF16363"/>
    </source>
</evidence>
<dbReference type="Pfam" id="PF16363">
    <property type="entry name" value="GDP_Man_Dehyd"/>
    <property type="match status" value="1"/>
</dbReference>
<sequence length="474" mass="53170">MSSSRGNYSRVGVDFDLDDDHDLDDDADADADFDEADAHARAKAHAESLRKKRFVPETRRDPDDDDYERRSYPLLRSWFCLCVGIGGTFVAFRYGPLTAGGGGVSFSSRVNLPPTLRGWGPDEENDDDPEYGLKDTVPIEPHVGKKKVMVTGAGGFVGSHVAEFLLDRGDDVVVVDEMNDYYDVRVKEENLAILQRKAPDVKGTLSIYRGDVANETFIRDVFRKERPKWICHLAARAGVRYSIFDPYVYIHSNIEGTVRLMDLGVEYNVTNFVYASSSSVYGGSKSTYFSEAENVDRPISPYAASKKSVELMAYTWHHLYGLPLTGLRFFTVYGPRGRPDMAPFIFVDRISRGKQIKQFGDGSTSRDYTYVDDIVDGIVRAVDRPYGYEVFNLGKGNGTKLSDFIHLVQKYTNRTADIKVLPEQPGDVPYTCADVEKAGRLLGYNARIQFEEGIRRTAEWYASPTAVIAKTEDD</sequence>
<evidence type="ECO:0000256" key="1">
    <source>
        <dbReference type="ARBA" id="ARBA00007637"/>
    </source>
</evidence>
<name>A0A7S4MXP4_9STRA</name>
<dbReference type="AlphaFoldDB" id="A0A7S4MXP4"/>
<dbReference type="SUPFAM" id="SSF51735">
    <property type="entry name" value="NAD(P)-binding Rossmann-fold domains"/>
    <property type="match status" value="1"/>
</dbReference>
<evidence type="ECO:0000313" key="5">
    <source>
        <dbReference type="EMBL" id="CAE2249821.1"/>
    </source>
</evidence>
<evidence type="ECO:0000256" key="3">
    <source>
        <dbReference type="SAM" id="MobiDB-lite"/>
    </source>
</evidence>
<dbReference type="PANTHER" id="PTHR43574">
    <property type="entry name" value="EPIMERASE-RELATED"/>
    <property type="match status" value="1"/>
</dbReference>
<dbReference type="Gene3D" id="3.40.50.720">
    <property type="entry name" value="NAD(P)-binding Rossmann-like Domain"/>
    <property type="match status" value="1"/>
</dbReference>
<evidence type="ECO:0000256" key="2">
    <source>
        <dbReference type="ARBA" id="ARBA00023027"/>
    </source>
</evidence>
<feature type="domain" description="NAD(P)-binding" evidence="4">
    <location>
        <begin position="149"/>
        <end position="457"/>
    </location>
</feature>
<organism evidence="5">
    <name type="scientific">Odontella aurita</name>
    <dbReference type="NCBI Taxonomy" id="265563"/>
    <lineage>
        <taxon>Eukaryota</taxon>
        <taxon>Sar</taxon>
        <taxon>Stramenopiles</taxon>
        <taxon>Ochrophyta</taxon>
        <taxon>Bacillariophyta</taxon>
        <taxon>Mediophyceae</taxon>
        <taxon>Biddulphiophycidae</taxon>
        <taxon>Eupodiscales</taxon>
        <taxon>Odontellaceae</taxon>
        <taxon>Odontella</taxon>
    </lineage>
</organism>
<accession>A0A7S4MXP4</accession>
<dbReference type="PRINTS" id="PR01713">
    <property type="entry name" value="NUCEPIMERASE"/>
</dbReference>